<comment type="caution">
    <text evidence="1">The sequence shown here is derived from an EMBL/GenBank/DDBJ whole genome shotgun (WGS) entry which is preliminary data.</text>
</comment>
<dbReference type="HOGENOM" id="CLU_3181466_0_0_7"/>
<accession>W4L1X8</accession>
<dbReference type="EMBL" id="AZHW01001716">
    <property type="protein sequence ID" value="ETW92037.1"/>
    <property type="molecule type" value="Genomic_DNA"/>
</dbReference>
<name>W4L1X8_ENTF1</name>
<reference evidence="1 2" key="1">
    <citation type="journal article" date="2014" name="Nature">
        <title>An environmental bacterial taxon with a large and distinct metabolic repertoire.</title>
        <authorList>
            <person name="Wilson M.C."/>
            <person name="Mori T."/>
            <person name="Ruckert C."/>
            <person name="Uria A.R."/>
            <person name="Helf M.J."/>
            <person name="Takada K."/>
            <person name="Gernert C."/>
            <person name="Steffens U.A."/>
            <person name="Heycke N."/>
            <person name="Schmitt S."/>
            <person name="Rinke C."/>
            <person name="Helfrich E.J."/>
            <person name="Brachmann A.O."/>
            <person name="Gurgui C."/>
            <person name="Wakimoto T."/>
            <person name="Kracht M."/>
            <person name="Crusemann M."/>
            <person name="Hentschel U."/>
            <person name="Abe I."/>
            <person name="Matsunaga S."/>
            <person name="Kalinowski J."/>
            <person name="Takeyama H."/>
            <person name="Piel J."/>
        </authorList>
    </citation>
    <scope>NUCLEOTIDE SEQUENCE [LARGE SCALE GENOMIC DNA]</scope>
    <source>
        <strain evidence="2">TSY1</strain>
    </source>
</reference>
<dbReference type="AlphaFoldDB" id="W4L1X8"/>
<evidence type="ECO:0000313" key="2">
    <source>
        <dbReference type="Proteomes" id="UP000019141"/>
    </source>
</evidence>
<protein>
    <submittedName>
        <fullName evidence="1">Uncharacterized protein</fullName>
    </submittedName>
</protein>
<keyword evidence="2" id="KW-1185">Reference proteome</keyword>
<gene>
    <name evidence="1" type="ORF">ETSY1_45495</name>
</gene>
<sequence length="46" mass="5366">MQQKSDWLREQPWRGLQFLDRVDELLCACLLCLLPSAWVTKSFAAV</sequence>
<evidence type="ECO:0000313" key="1">
    <source>
        <dbReference type="EMBL" id="ETW92037.1"/>
    </source>
</evidence>
<proteinExistence type="predicted"/>
<organism evidence="1 2">
    <name type="scientific">Entotheonella factor</name>
    <dbReference type="NCBI Taxonomy" id="1429438"/>
    <lineage>
        <taxon>Bacteria</taxon>
        <taxon>Pseudomonadati</taxon>
        <taxon>Nitrospinota/Tectimicrobiota group</taxon>
        <taxon>Candidatus Tectimicrobiota</taxon>
        <taxon>Candidatus Entotheonellia</taxon>
        <taxon>Candidatus Entotheonellales</taxon>
        <taxon>Candidatus Entotheonellaceae</taxon>
        <taxon>Candidatus Entotheonella</taxon>
    </lineage>
</organism>
<dbReference type="Proteomes" id="UP000019141">
    <property type="component" value="Unassembled WGS sequence"/>
</dbReference>